<name>A0A0S3EVK1_9SPHN</name>
<evidence type="ECO:0000256" key="1">
    <source>
        <dbReference type="ARBA" id="ARBA00023015"/>
    </source>
</evidence>
<dbReference type="STRING" id="1332080.ATN00_03220"/>
<dbReference type="InterPro" id="IPR036388">
    <property type="entry name" value="WH-like_DNA-bd_sf"/>
</dbReference>
<organism evidence="5 6">
    <name type="scientific">Sphingobium baderi</name>
    <dbReference type="NCBI Taxonomy" id="1332080"/>
    <lineage>
        <taxon>Bacteria</taxon>
        <taxon>Pseudomonadati</taxon>
        <taxon>Pseudomonadota</taxon>
        <taxon>Alphaproteobacteria</taxon>
        <taxon>Sphingomonadales</taxon>
        <taxon>Sphingomonadaceae</taxon>
        <taxon>Sphingobium</taxon>
    </lineage>
</organism>
<dbReference type="Proteomes" id="UP000056968">
    <property type="component" value="Chromosome"/>
</dbReference>
<dbReference type="AlphaFoldDB" id="A0A0S3EVK1"/>
<dbReference type="KEGG" id="sbd:ATN00_03220"/>
<dbReference type="InterPro" id="IPR036390">
    <property type="entry name" value="WH_DNA-bd_sf"/>
</dbReference>
<keyword evidence="6" id="KW-1185">Reference proteome</keyword>
<dbReference type="PROSITE" id="PS50995">
    <property type="entry name" value="HTH_MARR_2"/>
    <property type="match status" value="1"/>
</dbReference>
<keyword evidence="1" id="KW-0805">Transcription regulation</keyword>
<dbReference type="PANTHER" id="PTHR33164:SF64">
    <property type="entry name" value="TRANSCRIPTIONAL REGULATOR SLYA"/>
    <property type="match status" value="1"/>
</dbReference>
<evidence type="ECO:0000259" key="4">
    <source>
        <dbReference type="PROSITE" id="PS50995"/>
    </source>
</evidence>
<keyword evidence="2" id="KW-0238">DNA-binding</keyword>
<feature type="domain" description="HTH marR-type" evidence="4">
    <location>
        <begin position="7"/>
        <end position="140"/>
    </location>
</feature>
<keyword evidence="3" id="KW-0804">Transcription</keyword>
<dbReference type="InterPro" id="IPR039422">
    <property type="entry name" value="MarR/SlyA-like"/>
</dbReference>
<dbReference type="SUPFAM" id="SSF46785">
    <property type="entry name" value="Winged helix' DNA-binding domain"/>
    <property type="match status" value="1"/>
</dbReference>
<dbReference type="PRINTS" id="PR00598">
    <property type="entry name" value="HTHMARR"/>
</dbReference>
<reference evidence="5 6" key="1">
    <citation type="submission" date="2015-11" db="EMBL/GenBank/DDBJ databases">
        <title>A Two-component Flavoprotein Monooxygenase System MeaXY Responsible for para-Hydroxylation of 2-Methyl-6-ethylaniline and 2,6-Diethylaniline in Sphingobium baderi DE-13.</title>
        <authorList>
            <person name="Cheng M."/>
            <person name="Meng Q."/>
            <person name="Yang Y."/>
            <person name="Chu C."/>
            <person name="Yan X."/>
            <person name="He J."/>
            <person name="Li S."/>
        </authorList>
    </citation>
    <scope>NUCLEOTIDE SEQUENCE [LARGE SCALE GENOMIC DNA]</scope>
    <source>
        <strain evidence="5 6">DE-13</strain>
    </source>
</reference>
<evidence type="ECO:0000256" key="3">
    <source>
        <dbReference type="ARBA" id="ARBA00023163"/>
    </source>
</evidence>
<dbReference type="GO" id="GO:0003677">
    <property type="term" value="F:DNA binding"/>
    <property type="evidence" value="ECO:0007669"/>
    <property type="project" value="UniProtKB-KW"/>
</dbReference>
<dbReference type="Gene3D" id="1.10.10.10">
    <property type="entry name" value="Winged helix-like DNA-binding domain superfamily/Winged helix DNA-binding domain"/>
    <property type="match status" value="1"/>
</dbReference>
<dbReference type="InterPro" id="IPR000835">
    <property type="entry name" value="HTH_MarR-typ"/>
</dbReference>
<sequence>MPILERQRALSRTFSPVARGWRSLADRTLAEIGISNSAGWCLLHLDRLGPEARQIDLAEALEITQPSLVRTLHQLEAARLVERSPHPDDRRSNRLALTPAGQELVGAIMERLDILRNALLEGVPDSDIDVAVRLMELLGRRIAERRAEP</sequence>
<proteinExistence type="predicted"/>
<gene>
    <name evidence="5" type="ORF">ATN00_03220</name>
</gene>
<dbReference type="PANTHER" id="PTHR33164">
    <property type="entry name" value="TRANSCRIPTIONAL REGULATOR, MARR FAMILY"/>
    <property type="match status" value="1"/>
</dbReference>
<dbReference type="EMBL" id="CP013264">
    <property type="protein sequence ID" value="ALR19468.1"/>
    <property type="molecule type" value="Genomic_DNA"/>
</dbReference>
<protein>
    <submittedName>
        <fullName evidence="5">MarR family transcriptional regulator</fullName>
    </submittedName>
</protein>
<evidence type="ECO:0000313" key="6">
    <source>
        <dbReference type="Proteomes" id="UP000056968"/>
    </source>
</evidence>
<dbReference type="Pfam" id="PF12802">
    <property type="entry name" value="MarR_2"/>
    <property type="match status" value="1"/>
</dbReference>
<evidence type="ECO:0000256" key="2">
    <source>
        <dbReference type="ARBA" id="ARBA00023125"/>
    </source>
</evidence>
<accession>A0A0S3EVK1</accession>
<dbReference type="RefSeq" id="WP_062062075.1">
    <property type="nucleotide sequence ID" value="NZ_CP013264.1"/>
</dbReference>
<dbReference type="SMART" id="SM00347">
    <property type="entry name" value="HTH_MARR"/>
    <property type="match status" value="1"/>
</dbReference>
<evidence type="ECO:0000313" key="5">
    <source>
        <dbReference type="EMBL" id="ALR19468.1"/>
    </source>
</evidence>
<dbReference type="GO" id="GO:0006950">
    <property type="term" value="P:response to stress"/>
    <property type="evidence" value="ECO:0007669"/>
    <property type="project" value="TreeGrafter"/>
</dbReference>
<dbReference type="OrthoDB" id="582199at2"/>
<dbReference type="GO" id="GO:0003700">
    <property type="term" value="F:DNA-binding transcription factor activity"/>
    <property type="evidence" value="ECO:0007669"/>
    <property type="project" value="InterPro"/>
</dbReference>